<evidence type="ECO:0000256" key="2">
    <source>
        <dbReference type="HAMAP-Rule" id="MF_00163"/>
    </source>
</evidence>
<dbReference type="InterPro" id="IPR023635">
    <property type="entry name" value="Peptide_deformylase"/>
</dbReference>
<comment type="similarity">
    <text evidence="1 2">Belongs to the polypeptide deformylase family.</text>
</comment>
<comment type="catalytic activity">
    <reaction evidence="2">
        <text>N-terminal N-formyl-L-methionyl-[peptide] + H2O = N-terminal L-methionyl-[peptide] + formate</text>
        <dbReference type="Rhea" id="RHEA:24420"/>
        <dbReference type="Rhea" id="RHEA-COMP:10639"/>
        <dbReference type="Rhea" id="RHEA-COMP:10640"/>
        <dbReference type="ChEBI" id="CHEBI:15377"/>
        <dbReference type="ChEBI" id="CHEBI:15740"/>
        <dbReference type="ChEBI" id="CHEBI:49298"/>
        <dbReference type="ChEBI" id="CHEBI:64731"/>
        <dbReference type="EC" id="3.5.1.88"/>
    </reaction>
</comment>
<name>A0A7V3YGP7_9BACT</name>
<dbReference type="PANTHER" id="PTHR10458:SF22">
    <property type="entry name" value="PEPTIDE DEFORMYLASE"/>
    <property type="match status" value="1"/>
</dbReference>
<dbReference type="Pfam" id="PF01327">
    <property type="entry name" value="Pep_deformylase"/>
    <property type="match status" value="1"/>
</dbReference>
<gene>
    <name evidence="2 3" type="primary">def</name>
    <name evidence="3" type="ORF">ENV30_04125</name>
</gene>
<comment type="cofactor">
    <cofactor evidence="2">
        <name>Fe(2+)</name>
        <dbReference type="ChEBI" id="CHEBI:29033"/>
    </cofactor>
    <text evidence="2">Binds 1 Fe(2+) ion.</text>
</comment>
<keyword evidence="2" id="KW-0479">Metal-binding</keyword>
<comment type="caution">
    <text evidence="3">The sequence shown here is derived from an EMBL/GenBank/DDBJ whole genome shotgun (WGS) entry which is preliminary data.</text>
</comment>
<dbReference type="GO" id="GO:0006412">
    <property type="term" value="P:translation"/>
    <property type="evidence" value="ECO:0007669"/>
    <property type="project" value="UniProtKB-UniRule"/>
</dbReference>
<accession>A0A7V3YGP7</accession>
<comment type="function">
    <text evidence="2">Removes the formyl group from the N-terminal Met of newly synthesized proteins. Requires at least a dipeptide for an efficient rate of reaction. N-terminal L-methionine is a prerequisite for activity but the enzyme has broad specificity at other positions.</text>
</comment>
<dbReference type="PRINTS" id="PR01576">
    <property type="entry name" value="PDEFORMYLASE"/>
</dbReference>
<sequence>MALRVLEKYGSPLLRKKAQPVTSIDGNIVALAQDMRETMHALSGIGLAGNQVGALLRIIVVLHPETRQDLVVLNPEIVAVSVEREIGEEGCLSIPEVYGKVERASRVLVRGVDLGGKDVEIEASGLLARIFQHEIDHLDGVLFVDRLHPAKRLLLSNKLKRIAREGVS</sequence>
<feature type="binding site" evidence="2">
    <location>
        <position position="137"/>
    </location>
    <ligand>
        <name>Fe cation</name>
        <dbReference type="ChEBI" id="CHEBI:24875"/>
    </ligand>
</feature>
<reference evidence="3" key="1">
    <citation type="journal article" date="2020" name="mSystems">
        <title>Genome- and Community-Level Interaction Insights into Carbon Utilization and Element Cycling Functions of Hydrothermarchaeota in Hydrothermal Sediment.</title>
        <authorList>
            <person name="Zhou Z."/>
            <person name="Liu Y."/>
            <person name="Xu W."/>
            <person name="Pan J."/>
            <person name="Luo Z.H."/>
            <person name="Li M."/>
        </authorList>
    </citation>
    <scope>NUCLEOTIDE SEQUENCE [LARGE SCALE GENOMIC DNA]</scope>
    <source>
        <strain evidence="3">SpSt-747</strain>
    </source>
</reference>
<dbReference type="GO" id="GO:0042586">
    <property type="term" value="F:peptide deformylase activity"/>
    <property type="evidence" value="ECO:0007669"/>
    <property type="project" value="UniProtKB-UniRule"/>
</dbReference>
<feature type="binding site" evidence="2">
    <location>
        <position position="91"/>
    </location>
    <ligand>
        <name>Fe cation</name>
        <dbReference type="ChEBI" id="CHEBI:24875"/>
    </ligand>
</feature>
<feature type="active site" evidence="2">
    <location>
        <position position="134"/>
    </location>
</feature>
<proteinExistence type="inferred from homology"/>
<evidence type="ECO:0000256" key="1">
    <source>
        <dbReference type="ARBA" id="ARBA00010759"/>
    </source>
</evidence>
<dbReference type="HAMAP" id="MF_00163">
    <property type="entry name" value="Pep_deformylase"/>
    <property type="match status" value="1"/>
</dbReference>
<dbReference type="PANTHER" id="PTHR10458">
    <property type="entry name" value="PEPTIDE DEFORMYLASE"/>
    <property type="match status" value="1"/>
</dbReference>
<dbReference type="InterPro" id="IPR036821">
    <property type="entry name" value="Peptide_deformylase_sf"/>
</dbReference>
<dbReference type="GO" id="GO:0046872">
    <property type="term" value="F:metal ion binding"/>
    <property type="evidence" value="ECO:0007669"/>
    <property type="project" value="UniProtKB-KW"/>
</dbReference>
<dbReference type="NCBIfam" id="TIGR00079">
    <property type="entry name" value="pept_deformyl"/>
    <property type="match status" value="1"/>
</dbReference>
<feature type="binding site" evidence="2">
    <location>
        <position position="133"/>
    </location>
    <ligand>
        <name>Fe cation</name>
        <dbReference type="ChEBI" id="CHEBI:24875"/>
    </ligand>
</feature>
<dbReference type="PIRSF" id="PIRSF004749">
    <property type="entry name" value="Pep_def"/>
    <property type="match status" value="1"/>
</dbReference>
<keyword evidence="2" id="KW-0408">Iron</keyword>
<dbReference type="EC" id="3.5.1.88" evidence="2"/>
<protein>
    <recommendedName>
        <fullName evidence="2">Peptide deformylase</fullName>
        <shortName evidence="2">PDF</shortName>
        <ecNumber evidence="2">3.5.1.88</ecNumber>
    </recommendedName>
    <alternativeName>
        <fullName evidence="2">Polypeptide deformylase</fullName>
    </alternativeName>
</protein>
<keyword evidence="2 3" id="KW-0378">Hydrolase</keyword>
<evidence type="ECO:0000313" key="3">
    <source>
        <dbReference type="EMBL" id="HGI30481.1"/>
    </source>
</evidence>
<dbReference type="Gene3D" id="3.90.45.10">
    <property type="entry name" value="Peptide deformylase"/>
    <property type="match status" value="1"/>
</dbReference>
<dbReference type="NCBIfam" id="NF001159">
    <property type="entry name" value="PRK00150.1-3"/>
    <property type="match status" value="1"/>
</dbReference>
<dbReference type="AlphaFoldDB" id="A0A7V3YGP7"/>
<dbReference type="EMBL" id="DTFV01000057">
    <property type="protein sequence ID" value="HGI30481.1"/>
    <property type="molecule type" value="Genomic_DNA"/>
</dbReference>
<dbReference type="SUPFAM" id="SSF56420">
    <property type="entry name" value="Peptide deformylase"/>
    <property type="match status" value="1"/>
</dbReference>
<keyword evidence="2" id="KW-0648">Protein biosynthesis</keyword>
<organism evidence="3">
    <name type="scientific">Candidatus Caldatribacterium californiense</name>
    <dbReference type="NCBI Taxonomy" id="1454726"/>
    <lineage>
        <taxon>Bacteria</taxon>
        <taxon>Pseudomonadati</taxon>
        <taxon>Atribacterota</taxon>
        <taxon>Atribacteria</taxon>
        <taxon>Atribacterales</taxon>
        <taxon>Candidatus Caldatribacteriaceae</taxon>
        <taxon>Candidatus Caldatribacterium</taxon>
    </lineage>
</organism>
<dbReference type="CDD" id="cd00487">
    <property type="entry name" value="Pep_deformylase"/>
    <property type="match status" value="1"/>
</dbReference>